<feature type="domain" description="VTC" evidence="1">
    <location>
        <begin position="45"/>
        <end position="248"/>
    </location>
</feature>
<gene>
    <name evidence="2" type="ORF">ACFO0D_08280</name>
</gene>
<organism evidence="2 3">
    <name type="scientific">Deinococcus hohokamensis</name>
    <dbReference type="NCBI Taxonomy" id="309883"/>
    <lineage>
        <taxon>Bacteria</taxon>
        <taxon>Thermotogati</taxon>
        <taxon>Deinococcota</taxon>
        <taxon>Deinococci</taxon>
        <taxon>Deinococcales</taxon>
        <taxon>Deinococcaceae</taxon>
        <taxon>Deinococcus</taxon>
    </lineage>
</organism>
<name>A0ABV9I7V2_9DEIO</name>
<evidence type="ECO:0000313" key="2">
    <source>
        <dbReference type="EMBL" id="MFC4638340.1"/>
    </source>
</evidence>
<dbReference type="CDD" id="cd07750">
    <property type="entry name" value="PolyPPase_VTC_like"/>
    <property type="match status" value="1"/>
</dbReference>
<dbReference type="InterPro" id="IPR042267">
    <property type="entry name" value="VTC_sf"/>
</dbReference>
<evidence type="ECO:0000259" key="1">
    <source>
        <dbReference type="Pfam" id="PF09359"/>
    </source>
</evidence>
<dbReference type="EMBL" id="JBHSEI010000005">
    <property type="protein sequence ID" value="MFC4638340.1"/>
    <property type="molecule type" value="Genomic_DNA"/>
</dbReference>
<dbReference type="RefSeq" id="WP_380061346.1">
    <property type="nucleotide sequence ID" value="NZ_JBHSEI010000005.1"/>
</dbReference>
<comment type="caution">
    <text evidence="2">The sequence shown here is derived from an EMBL/GenBank/DDBJ whole genome shotgun (WGS) entry which is preliminary data.</text>
</comment>
<reference evidence="3" key="1">
    <citation type="journal article" date="2019" name="Int. J. Syst. Evol. Microbiol.">
        <title>The Global Catalogue of Microorganisms (GCM) 10K type strain sequencing project: providing services to taxonomists for standard genome sequencing and annotation.</title>
        <authorList>
            <consortium name="The Broad Institute Genomics Platform"/>
            <consortium name="The Broad Institute Genome Sequencing Center for Infectious Disease"/>
            <person name="Wu L."/>
            <person name="Ma J."/>
        </authorList>
    </citation>
    <scope>NUCLEOTIDE SEQUENCE [LARGE SCALE GENOMIC DNA]</scope>
    <source>
        <strain evidence="3">CCUG 55995</strain>
    </source>
</reference>
<proteinExistence type="predicted"/>
<evidence type="ECO:0000313" key="3">
    <source>
        <dbReference type="Proteomes" id="UP001595952"/>
    </source>
</evidence>
<accession>A0ABV9I7V2</accession>
<dbReference type="Gene3D" id="3.20.100.30">
    <property type="entry name" value="VTC, catalytic tunnel domain"/>
    <property type="match status" value="1"/>
</dbReference>
<dbReference type="Pfam" id="PF09359">
    <property type="entry name" value="VTC"/>
    <property type="match status" value="1"/>
</dbReference>
<sequence length="280" mass="31439">MAPAPFHPPVAFATEQAQHETVQDMIGGFEAISLAETQRAALMDRMERKYLTTIDGLLKLLPALWPHYQALEVGRARLQGYVSLYHDTTDFSMYLAHHNGRARRHKVRTRHYCQTGQTFLELKQRDPSGRTRKARVAVTGPPSEAVAAERPFLAAHLPLLAHTPLEPKLEVQCDRLTLVGRSHDERLTFDLHLAVASMQVRCRLPALVVIELKRAGTGGRSPFDGLARQMGLHDQAFSKYGVGCALLYPQLKRNAFKPSLLTLSRLARPERLSGVQETFY</sequence>
<keyword evidence="3" id="KW-1185">Reference proteome</keyword>
<dbReference type="InterPro" id="IPR018966">
    <property type="entry name" value="VTC_domain"/>
</dbReference>
<protein>
    <submittedName>
        <fullName evidence="2">Polyphosphate polymerase domain-containing protein</fullName>
    </submittedName>
</protein>
<dbReference type="Proteomes" id="UP001595952">
    <property type="component" value="Unassembled WGS sequence"/>
</dbReference>